<proteinExistence type="predicted"/>
<dbReference type="EMBL" id="MKKU01000725">
    <property type="protein sequence ID" value="RNF03385.1"/>
    <property type="molecule type" value="Genomic_DNA"/>
</dbReference>
<evidence type="ECO:0000313" key="1">
    <source>
        <dbReference type="EMBL" id="RNF03385.1"/>
    </source>
</evidence>
<dbReference type="Proteomes" id="UP000284403">
    <property type="component" value="Unassembled WGS sequence"/>
</dbReference>
<comment type="caution">
    <text evidence="1">The sequence shown here is derived from an EMBL/GenBank/DDBJ whole genome shotgun (WGS) entry which is preliminary data.</text>
</comment>
<sequence length="233" mass="25563">MPSRLAVVGAAFAVLVALVLIYGDDLWGVGPPRHAGSSPCECLTGVFADNALLGALHRKSLFVGLHWRATPAYVAAFLDPWQAKYVNCVSFHKLELPDAHNDTAAVELLRRRLEEDAANDVPGGWRIRDRGLMASAQRRRERRRAPASAAEPTCHVWILPETARLPSVVWVALKGLLQEGTLADTPVRLSASDAALSRRQPLGVLLWADPADREALKHVVSPRTVMMFTTIRQ</sequence>
<dbReference type="AlphaFoldDB" id="A0A422ND31"/>
<gene>
    <name evidence="1" type="ORF">Tco025E_08189</name>
</gene>
<dbReference type="OrthoDB" id="250421at2759"/>
<keyword evidence="2" id="KW-1185">Reference proteome</keyword>
<evidence type="ECO:0000313" key="2">
    <source>
        <dbReference type="Proteomes" id="UP000284403"/>
    </source>
</evidence>
<dbReference type="RefSeq" id="XP_029224832.1">
    <property type="nucleotide sequence ID" value="XM_029375044.1"/>
</dbReference>
<organism evidence="1 2">
    <name type="scientific">Trypanosoma conorhini</name>
    <dbReference type="NCBI Taxonomy" id="83891"/>
    <lineage>
        <taxon>Eukaryota</taxon>
        <taxon>Discoba</taxon>
        <taxon>Euglenozoa</taxon>
        <taxon>Kinetoplastea</taxon>
        <taxon>Metakinetoplastina</taxon>
        <taxon>Trypanosomatida</taxon>
        <taxon>Trypanosomatidae</taxon>
        <taxon>Trypanosoma</taxon>
    </lineage>
</organism>
<name>A0A422ND31_9TRYP</name>
<protein>
    <submittedName>
        <fullName evidence="1">Uncharacterized protein</fullName>
    </submittedName>
</protein>
<dbReference type="GeneID" id="40321800"/>
<reference evidence="1 2" key="1">
    <citation type="journal article" date="2018" name="BMC Genomics">
        <title>Genomic comparison of Trypanosoma conorhini and Trypanosoma rangeli to Trypanosoma cruzi strains of high and low virulence.</title>
        <authorList>
            <person name="Bradwell K.R."/>
            <person name="Koparde V.N."/>
            <person name="Matveyev A.V."/>
            <person name="Serrano M.G."/>
            <person name="Alves J.M."/>
            <person name="Parikh H."/>
            <person name="Huang B."/>
            <person name="Lee V."/>
            <person name="Espinosa-Alvarez O."/>
            <person name="Ortiz P.A."/>
            <person name="Costa-Martins A.G."/>
            <person name="Teixeira M.M."/>
            <person name="Buck G.A."/>
        </authorList>
    </citation>
    <scope>NUCLEOTIDE SEQUENCE [LARGE SCALE GENOMIC DNA]</scope>
    <source>
        <strain evidence="1 2">025E</strain>
    </source>
</reference>
<accession>A0A422ND31</accession>